<proteinExistence type="predicted"/>
<evidence type="ECO:0000313" key="3">
    <source>
        <dbReference type="EMBL" id="KAL1854918.1"/>
    </source>
</evidence>
<dbReference type="SUPFAM" id="SSF56112">
    <property type="entry name" value="Protein kinase-like (PK-like)"/>
    <property type="match status" value="1"/>
</dbReference>
<keyword evidence="4" id="KW-1185">Reference proteome</keyword>
<gene>
    <name evidence="3" type="ORF">Daus18300_011238</name>
</gene>
<dbReference type="EC" id="2.7.1.172" evidence="1"/>
<dbReference type="Gene3D" id="3.90.1200.10">
    <property type="match status" value="1"/>
</dbReference>
<accession>A0ABR3W7E5</accession>
<dbReference type="InterPro" id="IPR016477">
    <property type="entry name" value="Fructo-/Ketosamine-3-kinase"/>
</dbReference>
<dbReference type="PANTHER" id="PTHR12149">
    <property type="entry name" value="FRUCTOSAMINE 3 KINASE-RELATED PROTEIN"/>
    <property type="match status" value="1"/>
</dbReference>
<evidence type="ECO:0000256" key="1">
    <source>
        <dbReference type="ARBA" id="ARBA00011961"/>
    </source>
</evidence>
<sequence length="222" mass="25951">MTEELPDIETFPAKMAELHRNGTSPDGRFGFYVTTYHGQTPIEHGWSDTWEDYFTRTTRVLLKLEQEAQGRNEQILKLADAFLDKVVPRLLRPLHTGGRSIRPALIHGDLWHGNASMDADTDEPVIFDAACFYAHNEYELGVWRQPWNKIKKPYRSRYSRYFPRSQPTEDFEDRNLLYATRVNILDSILYKGEDSYREMLIASMKELVDKFPGGYEAWLSEH</sequence>
<dbReference type="Proteomes" id="UP001583177">
    <property type="component" value="Unassembled WGS sequence"/>
</dbReference>
<name>A0ABR3W7E5_9PEZI</name>
<protein>
    <recommendedName>
        <fullName evidence="1">protein-ribulosamine 3-kinase</fullName>
        <ecNumber evidence="1">2.7.1.172</ecNumber>
    </recommendedName>
</protein>
<comment type="caution">
    <text evidence="3">The sequence shown here is derived from an EMBL/GenBank/DDBJ whole genome shotgun (WGS) entry which is preliminary data.</text>
</comment>
<dbReference type="Pfam" id="PF03881">
    <property type="entry name" value="Fructosamin_kin"/>
    <property type="match status" value="1"/>
</dbReference>
<comment type="catalytic activity">
    <reaction evidence="2">
        <text>N(6)-D-ribulosyl-L-lysyl-[protein] + ATP = N(6)-(3-O-phospho-D-ribulosyl)-L-lysyl-[protein] + ADP + H(+)</text>
        <dbReference type="Rhea" id="RHEA:48432"/>
        <dbReference type="Rhea" id="RHEA-COMP:12103"/>
        <dbReference type="Rhea" id="RHEA-COMP:12104"/>
        <dbReference type="ChEBI" id="CHEBI:15378"/>
        <dbReference type="ChEBI" id="CHEBI:30616"/>
        <dbReference type="ChEBI" id="CHEBI:90418"/>
        <dbReference type="ChEBI" id="CHEBI:90420"/>
        <dbReference type="ChEBI" id="CHEBI:456216"/>
        <dbReference type="EC" id="2.7.1.172"/>
    </reaction>
    <physiologicalReaction direction="left-to-right" evidence="2">
        <dbReference type="Rhea" id="RHEA:48433"/>
    </physiologicalReaction>
</comment>
<dbReference type="EMBL" id="JAWRVE010000134">
    <property type="protein sequence ID" value="KAL1854918.1"/>
    <property type="molecule type" value="Genomic_DNA"/>
</dbReference>
<evidence type="ECO:0000256" key="2">
    <source>
        <dbReference type="ARBA" id="ARBA00048655"/>
    </source>
</evidence>
<dbReference type="InterPro" id="IPR011009">
    <property type="entry name" value="Kinase-like_dom_sf"/>
</dbReference>
<reference evidence="3 4" key="1">
    <citation type="journal article" date="2024" name="IMA Fungus">
        <title>IMA Genome - F19 : A genome assembly and annotation guide to empower mycologists, including annotated draft genome sequences of Ceratocystis pirilliformis, Diaporthe australafricana, Fusarium ophioides, Paecilomyces lecythidis, and Sporothrix stenoceras.</title>
        <authorList>
            <person name="Aylward J."/>
            <person name="Wilson A.M."/>
            <person name="Visagie C.M."/>
            <person name="Spraker J."/>
            <person name="Barnes I."/>
            <person name="Buitendag C."/>
            <person name="Ceriani C."/>
            <person name="Del Mar Angel L."/>
            <person name="du Plessis D."/>
            <person name="Fuchs T."/>
            <person name="Gasser K."/>
            <person name="Kramer D."/>
            <person name="Li W."/>
            <person name="Munsamy K."/>
            <person name="Piso A."/>
            <person name="Price J.L."/>
            <person name="Sonnekus B."/>
            <person name="Thomas C."/>
            <person name="van der Nest A."/>
            <person name="van Dijk A."/>
            <person name="van Heerden A."/>
            <person name="van Vuuren N."/>
            <person name="Yilmaz N."/>
            <person name="Duong T.A."/>
            <person name="van der Merwe N.A."/>
            <person name="Wingfield M.J."/>
            <person name="Wingfield B.D."/>
        </authorList>
    </citation>
    <scope>NUCLEOTIDE SEQUENCE [LARGE SCALE GENOMIC DNA]</scope>
    <source>
        <strain evidence="3 4">CMW 18300</strain>
    </source>
</reference>
<organism evidence="3 4">
    <name type="scientific">Diaporthe australafricana</name>
    <dbReference type="NCBI Taxonomy" id="127596"/>
    <lineage>
        <taxon>Eukaryota</taxon>
        <taxon>Fungi</taxon>
        <taxon>Dikarya</taxon>
        <taxon>Ascomycota</taxon>
        <taxon>Pezizomycotina</taxon>
        <taxon>Sordariomycetes</taxon>
        <taxon>Sordariomycetidae</taxon>
        <taxon>Diaporthales</taxon>
        <taxon>Diaporthaceae</taxon>
        <taxon>Diaporthe</taxon>
    </lineage>
</organism>
<dbReference type="PANTHER" id="PTHR12149:SF8">
    <property type="entry name" value="PROTEIN-RIBULOSAMINE 3-KINASE"/>
    <property type="match status" value="1"/>
</dbReference>
<evidence type="ECO:0000313" key="4">
    <source>
        <dbReference type="Proteomes" id="UP001583177"/>
    </source>
</evidence>